<comment type="caution">
    <text evidence="1">The sequence shown here is derived from an EMBL/GenBank/DDBJ whole genome shotgun (WGS) entry which is preliminary data.</text>
</comment>
<evidence type="ECO:0000313" key="2">
    <source>
        <dbReference type="Proteomes" id="UP001177023"/>
    </source>
</evidence>
<proteinExistence type="predicted"/>
<dbReference type="Proteomes" id="UP001177023">
    <property type="component" value="Unassembled WGS sequence"/>
</dbReference>
<evidence type="ECO:0008006" key="3">
    <source>
        <dbReference type="Google" id="ProtNLM"/>
    </source>
</evidence>
<dbReference type="Pfam" id="PF11095">
    <property type="entry name" value="Gemin7"/>
    <property type="match status" value="1"/>
</dbReference>
<sequence length="96" mass="10428">MGDAADQRLRAELREKFLRALSIVSGSKASLTICDGTEVTANVAAIHSSFSDVVLRDMELPKGKIIDDTVISSSEIAYLSVKVKERKKDFIIASAE</sequence>
<name>A0AA36DAF4_9BILA</name>
<evidence type="ECO:0000313" key="1">
    <source>
        <dbReference type="EMBL" id="CAJ0582688.1"/>
    </source>
</evidence>
<dbReference type="GO" id="GO:0034719">
    <property type="term" value="C:SMN-Sm protein complex"/>
    <property type="evidence" value="ECO:0007669"/>
    <property type="project" value="InterPro"/>
</dbReference>
<dbReference type="InterPro" id="IPR020338">
    <property type="entry name" value="SMN_gemin7"/>
</dbReference>
<dbReference type="Gene3D" id="2.30.30.100">
    <property type="match status" value="1"/>
</dbReference>
<organism evidence="1 2">
    <name type="scientific">Mesorhabditis spiculigera</name>
    <dbReference type="NCBI Taxonomy" id="96644"/>
    <lineage>
        <taxon>Eukaryota</taxon>
        <taxon>Metazoa</taxon>
        <taxon>Ecdysozoa</taxon>
        <taxon>Nematoda</taxon>
        <taxon>Chromadorea</taxon>
        <taxon>Rhabditida</taxon>
        <taxon>Rhabditina</taxon>
        <taxon>Rhabditomorpha</taxon>
        <taxon>Rhabditoidea</taxon>
        <taxon>Rhabditidae</taxon>
        <taxon>Mesorhabditinae</taxon>
        <taxon>Mesorhabditis</taxon>
    </lineage>
</organism>
<feature type="non-terminal residue" evidence="1">
    <location>
        <position position="96"/>
    </location>
</feature>
<accession>A0AA36DAF4</accession>
<gene>
    <name evidence="1" type="ORF">MSPICULIGERA_LOCUS20818</name>
</gene>
<protein>
    <recommendedName>
        <fullName evidence="3">Gem-associated protein 7</fullName>
    </recommendedName>
</protein>
<keyword evidence="2" id="KW-1185">Reference proteome</keyword>
<reference evidence="1" key="1">
    <citation type="submission" date="2023-06" db="EMBL/GenBank/DDBJ databases">
        <authorList>
            <person name="Delattre M."/>
        </authorList>
    </citation>
    <scope>NUCLEOTIDE SEQUENCE</scope>
    <source>
        <strain evidence="1">AF72</strain>
    </source>
</reference>
<dbReference type="AlphaFoldDB" id="A0AA36DAF4"/>
<dbReference type="EMBL" id="CATQJA010002664">
    <property type="protein sequence ID" value="CAJ0582688.1"/>
    <property type="molecule type" value="Genomic_DNA"/>
</dbReference>